<evidence type="ECO:0000313" key="1">
    <source>
        <dbReference type="EMBL" id="KAH7995431.1"/>
    </source>
</evidence>
<organism evidence="1 2">
    <name type="scientific">Sphaerodactylus townsendi</name>
    <dbReference type="NCBI Taxonomy" id="933632"/>
    <lineage>
        <taxon>Eukaryota</taxon>
        <taxon>Metazoa</taxon>
        <taxon>Chordata</taxon>
        <taxon>Craniata</taxon>
        <taxon>Vertebrata</taxon>
        <taxon>Euteleostomi</taxon>
        <taxon>Lepidosauria</taxon>
        <taxon>Squamata</taxon>
        <taxon>Bifurcata</taxon>
        <taxon>Gekkota</taxon>
        <taxon>Sphaerodactylidae</taxon>
        <taxon>Sphaerodactylus</taxon>
    </lineage>
</organism>
<evidence type="ECO:0000313" key="2">
    <source>
        <dbReference type="Proteomes" id="UP000827872"/>
    </source>
</evidence>
<dbReference type="Proteomes" id="UP000827872">
    <property type="component" value="Linkage Group LG07"/>
</dbReference>
<keyword evidence="2" id="KW-1185">Reference proteome</keyword>
<protein>
    <submittedName>
        <fullName evidence="1">Uncharacterized protein</fullName>
    </submittedName>
</protein>
<dbReference type="EMBL" id="CM037620">
    <property type="protein sequence ID" value="KAH7995431.1"/>
    <property type="molecule type" value="Genomic_DNA"/>
</dbReference>
<proteinExistence type="predicted"/>
<gene>
    <name evidence="1" type="ORF">K3G42_025471</name>
</gene>
<accession>A0ACB8ES65</accession>
<name>A0ACB8ES65_9SAUR</name>
<comment type="caution">
    <text evidence="1">The sequence shown here is derived from an EMBL/GenBank/DDBJ whole genome shotgun (WGS) entry which is preliminary data.</text>
</comment>
<reference evidence="1" key="1">
    <citation type="submission" date="2021-08" db="EMBL/GenBank/DDBJ databases">
        <title>The first chromosome-level gecko genome reveals the dynamic sex chromosomes of Neotropical dwarf geckos (Sphaerodactylidae: Sphaerodactylus).</title>
        <authorList>
            <person name="Pinto B.J."/>
            <person name="Keating S.E."/>
            <person name="Gamble T."/>
        </authorList>
    </citation>
    <scope>NUCLEOTIDE SEQUENCE</scope>
    <source>
        <strain evidence="1">TG3544</strain>
    </source>
</reference>
<sequence>MCITSQPLHAARAPAWEDGVSLNDKASRKPPKHANGLPIAPSLATKRSGAGTGRGGQTVRPTPPENAANRGAEGGSQPPHVENHEGWWLEHYWLLERDRLQPDSSETHEKIQHIPIL</sequence>